<reference evidence="2 3" key="1">
    <citation type="submission" date="2018-06" db="EMBL/GenBank/DDBJ databases">
        <title>Genomic Encyclopedia of Type Strains, Phase IV (KMG-IV): sequencing the most valuable type-strain genomes for metagenomic binning, comparative biology and taxonomic classification.</title>
        <authorList>
            <person name="Goeker M."/>
        </authorList>
    </citation>
    <scope>NUCLEOTIDE SEQUENCE [LARGE SCALE GENOMIC DNA]</scope>
    <source>
        <strain evidence="2 3">DSM 45521</strain>
    </source>
</reference>
<evidence type="ECO:0000313" key="2">
    <source>
        <dbReference type="EMBL" id="PYE14736.1"/>
    </source>
</evidence>
<dbReference type="Pfam" id="PF06722">
    <property type="entry name" value="EryCIII-like_C"/>
    <property type="match status" value="1"/>
</dbReference>
<dbReference type="OrthoDB" id="3253247at2"/>
<dbReference type="EMBL" id="QJSP01000012">
    <property type="protein sequence ID" value="PYE14736.1"/>
    <property type="molecule type" value="Genomic_DNA"/>
</dbReference>
<dbReference type="AlphaFoldDB" id="A0A318RIF4"/>
<dbReference type="InterPro" id="IPR010610">
    <property type="entry name" value="EryCIII-like_C"/>
</dbReference>
<name>A0A318RIF4_WILLI</name>
<dbReference type="InterPro" id="IPR050426">
    <property type="entry name" value="Glycosyltransferase_28"/>
</dbReference>
<dbReference type="FunFam" id="3.40.50.2000:FF:000009">
    <property type="entry name" value="Sterol 3-beta-glucosyltransferase UGT80A2"/>
    <property type="match status" value="1"/>
</dbReference>
<dbReference type="GO" id="GO:0008194">
    <property type="term" value="F:UDP-glycosyltransferase activity"/>
    <property type="evidence" value="ECO:0007669"/>
    <property type="project" value="InterPro"/>
</dbReference>
<evidence type="ECO:0000259" key="1">
    <source>
        <dbReference type="Pfam" id="PF06722"/>
    </source>
</evidence>
<dbReference type="InterPro" id="IPR002213">
    <property type="entry name" value="UDP_glucos_trans"/>
</dbReference>
<dbReference type="Gene3D" id="3.40.50.2000">
    <property type="entry name" value="Glycogen Phosphorylase B"/>
    <property type="match status" value="2"/>
</dbReference>
<evidence type="ECO:0000313" key="3">
    <source>
        <dbReference type="Proteomes" id="UP000247591"/>
    </source>
</evidence>
<dbReference type="GO" id="GO:0016758">
    <property type="term" value="F:hexosyltransferase activity"/>
    <property type="evidence" value="ECO:0007669"/>
    <property type="project" value="UniProtKB-ARBA"/>
</dbReference>
<organism evidence="2 3">
    <name type="scientific">Williamsia limnetica</name>
    <dbReference type="NCBI Taxonomy" id="882452"/>
    <lineage>
        <taxon>Bacteria</taxon>
        <taxon>Bacillati</taxon>
        <taxon>Actinomycetota</taxon>
        <taxon>Actinomycetes</taxon>
        <taxon>Mycobacteriales</taxon>
        <taxon>Nocardiaceae</taxon>
        <taxon>Williamsia</taxon>
    </lineage>
</organism>
<keyword evidence="2" id="KW-0808">Transferase</keyword>
<dbReference type="PANTHER" id="PTHR48050">
    <property type="entry name" value="STEROL 3-BETA-GLUCOSYLTRANSFERASE"/>
    <property type="match status" value="1"/>
</dbReference>
<dbReference type="PANTHER" id="PTHR48050:SF13">
    <property type="entry name" value="STEROL 3-BETA-GLUCOSYLTRANSFERASE UGT80A2"/>
    <property type="match status" value="1"/>
</dbReference>
<dbReference type="GO" id="GO:0017000">
    <property type="term" value="P:antibiotic biosynthetic process"/>
    <property type="evidence" value="ECO:0007669"/>
    <property type="project" value="UniProtKB-ARBA"/>
</dbReference>
<comment type="caution">
    <text evidence="2">The sequence shown here is derived from an EMBL/GenBank/DDBJ whole genome shotgun (WGS) entry which is preliminary data.</text>
</comment>
<dbReference type="RefSeq" id="WP_110471358.1">
    <property type="nucleotide sequence ID" value="NZ_QJSP01000012.1"/>
</dbReference>
<feature type="domain" description="Erythromycin biosynthesis protein CIII-like C-terminal" evidence="1">
    <location>
        <begin position="304"/>
        <end position="402"/>
    </location>
</feature>
<keyword evidence="3" id="KW-1185">Reference proteome</keyword>
<accession>A0A318RIF4</accession>
<proteinExistence type="predicted"/>
<gene>
    <name evidence="2" type="ORF">DFR67_112198</name>
</gene>
<sequence length="429" mass="47004">MRFVLVFNGTRGDIQPAVVLGTELLRRGHDVVFGAPPNLVGFAAGAGLDARPFGYDTRAHINSDVIRHGVRTGGPITRVRALAEIRDHGWNQMVDEMFELVEDADAIVTGFTTAQIAFAFAERGDVPFFVLHHAPVTENPYFSPFPGAPLTLPARVNAVSWTAVTAAFWMLTRGRENRLRQRLGLGTVKQALPARMQRYGAIELQLYDPVFCPDLARVWGERRPLVGFIDLPQGLRRRIGSDALDADTDLWIDSGDPPIYFGFGSMPVPDAHSLLTAIEEACRKLGQRALVCAGWSDFEEISTDRIRVVATVDHDQVFARCRAVVHHGGAGTTSAAVRAGKPALVCWLGSDQPFWGLQLERLGVGVSTPLTMVDVEVLEENLEVILRAKYTERAAEVASRLRSAEEATADAVDLIENSARQGRTMRLSA</sequence>
<dbReference type="Proteomes" id="UP000247591">
    <property type="component" value="Unassembled WGS sequence"/>
</dbReference>
<protein>
    <submittedName>
        <fullName evidence="2">UDP:flavonoid glycosyltransferase YjiC (YdhE family)</fullName>
    </submittedName>
</protein>
<dbReference type="SUPFAM" id="SSF53756">
    <property type="entry name" value="UDP-Glycosyltransferase/glycogen phosphorylase"/>
    <property type="match status" value="1"/>
</dbReference>
<dbReference type="CDD" id="cd03784">
    <property type="entry name" value="GT1_Gtf-like"/>
    <property type="match status" value="1"/>
</dbReference>